<dbReference type="Gene3D" id="1.25.40.390">
    <property type="match status" value="1"/>
</dbReference>
<dbReference type="Proteomes" id="UP000318815">
    <property type="component" value="Unassembled WGS sequence"/>
</dbReference>
<dbReference type="OrthoDB" id="843771at2"/>
<dbReference type="InterPro" id="IPR011990">
    <property type="entry name" value="TPR-like_helical_dom_sf"/>
</dbReference>
<protein>
    <submittedName>
        <fullName evidence="1">SusD/RagB family nutrient-binding outer membrane lipoprotein</fullName>
    </submittedName>
</protein>
<dbReference type="Pfam" id="PF12741">
    <property type="entry name" value="SusD-like"/>
    <property type="match status" value="1"/>
</dbReference>
<dbReference type="SUPFAM" id="SSF48452">
    <property type="entry name" value="TPR-like"/>
    <property type="match status" value="1"/>
</dbReference>
<proteinExistence type="predicted"/>
<keyword evidence="2" id="KW-1185">Reference proteome</keyword>
<keyword evidence="1" id="KW-0449">Lipoprotein</keyword>
<evidence type="ECO:0000313" key="1">
    <source>
        <dbReference type="EMBL" id="TWW00932.1"/>
    </source>
</evidence>
<comment type="caution">
    <text evidence="1">The sequence shown here is derived from an EMBL/GenBank/DDBJ whole genome shotgun (WGS) entry which is preliminary data.</text>
</comment>
<accession>A0A5C6LVG9</accession>
<dbReference type="EMBL" id="VOHS01000006">
    <property type="protein sequence ID" value="TWW00932.1"/>
    <property type="molecule type" value="Genomic_DNA"/>
</dbReference>
<sequence length="530" mass="60499">MNKGKSVFVAITILLTILILQVACTRNFESINTNPYDVYDNELQGDFKLIGDPLVQSMLNVYVSNDVSVLQLQQNLMGDIFSGYMMTPSPFQDNRNNITYDLLDNWNDDAWLTAYGNVMPNCRFVMDKCRGKYPDFYAWAQIIRVLAMHRLSDIYGPVIYTHYAIINEDRSIDYDSQEQAYDAFFKDLDSAVTALTLYVPSATDNRFKKFDLSYNGDYVKWIKLANTLRLRLALRISNVNPSRARKEGEAAINQTYGLLSTSDENFNINISPVTHPLNVICNSWNDIRMGAPMESVLCGYHDPRLPYYFVPADTKDSIYHGIRNGITITSKDVYAGCSKLAWQPSRIQLCTAAEAWFLLAEAALYSWKGAGDAKENYEKGIYASFRQYNISSSRYEKYKNDDTLTAKPYSDPHNNLNNIPAGSPYLSKRTIKWVHNAPVHEKLERIITQKWIAVFPDGQEAWSEFRRTGYPKLFPVVVNNSGGKISSTLFIRRIPFIQFEYATNPAGVKRAVSKLKGDDNGGTRLWWDKE</sequence>
<organism evidence="1 2">
    <name type="scientific">Chitinophaga pinensis</name>
    <dbReference type="NCBI Taxonomy" id="79329"/>
    <lineage>
        <taxon>Bacteria</taxon>
        <taxon>Pseudomonadati</taxon>
        <taxon>Bacteroidota</taxon>
        <taxon>Chitinophagia</taxon>
        <taxon>Chitinophagales</taxon>
        <taxon>Chitinophagaceae</taxon>
        <taxon>Chitinophaga</taxon>
    </lineage>
</organism>
<dbReference type="AlphaFoldDB" id="A0A5C6LVG9"/>
<reference evidence="1 2" key="1">
    <citation type="submission" date="2019-08" db="EMBL/GenBank/DDBJ databases">
        <title>Whole genome sequencing of chitin degrading bacteria Chitinophaga pinensis YS16.</title>
        <authorList>
            <person name="Singh R.P."/>
            <person name="Manchanda G."/>
            <person name="Maurya I.K."/>
            <person name="Joshi N.K."/>
            <person name="Srivastava A.K."/>
        </authorList>
    </citation>
    <scope>NUCLEOTIDE SEQUENCE [LARGE SCALE GENOMIC DNA]</scope>
    <source>
        <strain evidence="1 2">YS-16</strain>
    </source>
</reference>
<dbReference type="RefSeq" id="WP_146304651.1">
    <property type="nucleotide sequence ID" value="NZ_VOHS01000006.1"/>
</dbReference>
<gene>
    <name evidence="1" type="ORF">FEF09_08170</name>
</gene>
<evidence type="ECO:0000313" key="2">
    <source>
        <dbReference type="Proteomes" id="UP000318815"/>
    </source>
</evidence>
<dbReference type="InterPro" id="IPR024302">
    <property type="entry name" value="SusD-like"/>
</dbReference>
<name>A0A5C6LVG9_9BACT</name>